<dbReference type="Gene3D" id="3.40.30.10">
    <property type="entry name" value="Glutaredoxin"/>
    <property type="match status" value="1"/>
</dbReference>
<dbReference type="PROSITE" id="PS50404">
    <property type="entry name" value="GST_NTER"/>
    <property type="match status" value="1"/>
</dbReference>
<dbReference type="SFLD" id="SFLDG00358">
    <property type="entry name" value="Main_(cytGST)"/>
    <property type="match status" value="1"/>
</dbReference>
<feature type="domain" description="GST N-terminal" evidence="3">
    <location>
        <begin position="3"/>
        <end position="85"/>
    </location>
</feature>
<dbReference type="GO" id="GO:0005737">
    <property type="term" value="C:cytoplasm"/>
    <property type="evidence" value="ECO:0007669"/>
    <property type="project" value="TreeGrafter"/>
</dbReference>
<dbReference type="Proteomes" id="UP000198654">
    <property type="component" value="Unassembled WGS sequence"/>
</dbReference>
<evidence type="ECO:0000259" key="4">
    <source>
        <dbReference type="PROSITE" id="PS50405"/>
    </source>
</evidence>
<dbReference type="AlphaFoldDB" id="A0A1G9KD47"/>
<dbReference type="PANTHER" id="PTHR43900">
    <property type="entry name" value="GLUTATHIONE S-TRANSFERASE RHO"/>
    <property type="match status" value="1"/>
</dbReference>
<keyword evidence="6" id="KW-1185">Reference proteome</keyword>
<dbReference type="InterPro" id="IPR004045">
    <property type="entry name" value="Glutathione_S-Trfase_N"/>
</dbReference>
<reference evidence="5 6" key="1">
    <citation type="submission" date="2016-10" db="EMBL/GenBank/DDBJ databases">
        <authorList>
            <person name="de Groot N.N."/>
        </authorList>
    </citation>
    <scope>NUCLEOTIDE SEQUENCE [LARGE SCALE GENOMIC DNA]</scope>
    <source>
        <strain evidence="5 6">DSM 14789</strain>
    </source>
</reference>
<dbReference type="Pfam" id="PF13417">
    <property type="entry name" value="GST_N_3"/>
    <property type="match status" value="1"/>
</dbReference>
<dbReference type="SFLD" id="SFLDS00019">
    <property type="entry name" value="Glutathione_Transferase_(cytos"/>
    <property type="match status" value="1"/>
</dbReference>
<evidence type="ECO:0000313" key="5">
    <source>
        <dbReference type="EMBL" id="SDL47355.1"/>
    </source>
</evidence>
<evidence type="ECO:0000259" key="3">
    <source>
        <dbReference type="PROSITE" id="PS50404"/>
    </source>
</evidence>
<feature type="domain" description="GST C-terminal" evidence="4">
    <location>
        <begin position="90"/>
        <end position="217"/>
    </location>
</feature>
<evidence type="ECO:0000256" key="2">
    <source>
        <dbReference type="ARBA" id="ARBA00022679"/>
    </source>
</evidence>
<sequence length="217" mass="24352">MNESVHIYGPRVSNFVRSVQLCCEEKGVAYTLGDVVGGEKREYQGSWHLALNPFAKVPVLLHGERHLCETASICRYLDAAFDGPALQPEDPWQRAQVDQWSAVLTLYVDQAIMRRYLKELLFPQGEDGSIRMDRVQEAEPEVARMLTLLEAQLGEREFLVGERFTIADALAVPMLDYLSKLPRAAPLVADAPLLSAYVQRLRERPSGSQVLLDLNVA</sequence>
<dbReference type="SUPFAM" id="SSF52833">
    <property type="entry name" value="Thioredoxin-like"/>
    <property type="match status" value="1"/>
</dbReference>
<keyword evidence="2 5" id="KW-0808">Transferase</keyword>
<dbReference type="InterPro" id="IPR036282">
    <property type="entry name" value="Glutathione-S-Trfase_C_sf"/>
</dbReference>
<name>A0A1G9KD47_9GAMM</name>
<dbReference type="InterPro" id="IPR040079">
    <property type="entry name" value="Glutathione_S-Trfase"/>
</dbReference>
<proteinExistence type="predicted"/>
<dbReference type="OrthoDB" id="5740960at2"/>
<organism evidence="5 6">
    <name type="scientific">Modicisalibacter muralis</name>
    <dbReference type="NCBI Taxonomy" id="119000"/>
    <lineage>
        <taxon>Bacteria</taxon>
        <taxon>Pseudomonadati</taxon>
        <taxon>Pseudomonadota</taxon>
        <taxon>Gammaproteobacteria</taxon>
        <taxon>Oceanospirillales</taxon>
        <taxon>Halomonadaceae</taxon>
        <taxon>Modicisalibacter</taxon>
    </lineage>
</organism>
<gene>
    <name evidence="5" type="ORF">SAMN05661010_01726</name>
</gene>
<dbReference type="Gene3D" id="1.20.1050.10">
    <property type="match status" value="1"/>
</dbReference>
<dbReference type="EC" id="2.5.1.18" evidence="1"/>
<protein>
    <recommendedName>
        <fullName evidence="1">glutathione transferase</fullName>
        <ecNumber evidence="1">2.5.1.18</ecNumber>
    </recommendedName>
</protein>
<dbReference type="InterPro" id="IPR036249">
    <property type="entry name" value="Thioredoxin-like_sf"/>
</dbReference>
<dbReference type="STRING" id="119000.SAMN05661010_01726"/>
<dbReference type="Pfam" id="PF00043">
    <property type="entry name" value="GST_C"/>
    <property type="match status" value="1"/>
</dbReference>
<dbReference type="PANTHER" id="PTHR43900:SF3">
    <property type="entry name" value="GLUTATHIONE S-TRANSFERASE RHO"/>
    <property type="match status" value="1"/>
</dbReference>
<dbReference type="InterPro" id="IPR004046">
    <property type="entry name" value="GST_C"/>
</dbReference>
<dbReference type="SUPFAM" id="SSF47616">
    <property type="entry name" value="GST C-terminal domain-like"/>
    <property type="match status" value="1"/>
</dbReference>
<dbReference type="EMBL" id="FNGI01000004">
    <property type="protein sequence ID" value="SDL47355.1"/>
    <property type="molecule type" value="Genomic_DNA"/>
</dbReference>
<evidence type="ECO:0000313" key="6">
    <source>
        <dbReference type="Proteomes" id="UP000198654"/>
    </source>
</evidence>
<evidence type="ECO:0000256" key="1">
    <source>
        <dbReference type="ARBA" id="ARBA00012452"/>
    </source>
</evidence>
<accession>A0A1G9KD47</accession>
<dbReference type="PROSITE" id="PS50405">
    <property type="entry name" value="GST_CTER"/>
    <property type="match status" value="1"/>
</dbReference>
<dbReference type="RefSeq" id="WP_089727570.1">
    <property type="nucleotide sequence ID" value="NZ_FNGI01000004.1"/>
</dbReference>
<dbReference type="GO" id="GO:0004364">
    <property type="term" value="F:glutathione transferase activity"/>
    <property type="evidence" value="ECO:0007669"/>
    <property type="project" value="UniProtKB-EC"/>
</dbReference>
<dbReference type="GO" id="GO:0043295">
    <property type="term" value="F:glutathione binding"/>
    <property type="evidence" value="ECO:0007669"/>
    <property type="project" value="TreeGrafter"/>
</dbReference>
<dbReference type="InterPro" id="IPR010987">
    <property type="entry name" value="Glutathione-S-Trfase_C-like"/>
</dbReference>